<evidence type="ECO:0000313" key="14">
    <source>
        <dbReference type="Proteomes" id="UP000183315"/>
    </source>
</evidence>
<keyword evidence="3" id="KW-0444">Lipid biosynthesis</keyword>
<evidence type="ECO:0000256" key="2">
    <source>
        <dbReference type="ARBA" id="ARBA00010441"/>
    </source>
</evidence>
<accession>A0A1H6U2G4</accession>
<dbReference type="Proteomes" id="UP000183315">
    <property type="component" value="Unassembled WGS sequence"/>
</dbReference>
<evidence type="ECO:0000256" key="3">
    <source>
        <dbReference type="ARBA" id="ARBA00022516"/>
    </source>
</evidence>
<dbReference type="eggNOG" id="COG0558">
    <property type="taxonomic scope" value="Bacteria"/>
</dbReference>
<gene>
    <name evidence="13" type="ORF">SAMN05421637_0174</name>
</gene>
<dbReference type="InterPro" id="IPR048254">
    <property type="entry name" value="CDP_ALCOHOL_P_TRANSF_CS"/>
</dbReference>
<comment type="subcellular location">
    <subcellularLocation>
        <location evidence="1">Membrane</location>
        <topology evidence="1">Multi-pass membrane protein</topology>
    </subcellularLocation>
</comment>
<feature type="transmembrane region" description="Helical" evidence="12">
    <location>
        <begin position="163"/>
        <end position="183"/>
    </location>
</feature>
<dbReference type="STRING" id="1043493.SAMN05421637_0174"/>
<dbReference type="UniPathway" id="UPA00085"/>
<evidence type="ECO:0000256" key="10">
    <source>
        <dbReference type="ARBA" id="ARBA00023264"/>
    </source>
</evidence>
<dbReference type="EMBL" id="FNZI01000001">
    <property type="protein sequence ID" value="SEI84684.1"/>
    <property type="molecule type" value="Genomic_DNA"/>
</dbReference>
<feature type="transmembrane region" description="Helical" evidence="12">
    <location>
        <begin position="105"/>
        <end position="125"/>
    </location>
</feature>
<dbReference type="InterPro" id="IPR000462">
    <property type="entry name" value="CDP-OH_P_trans"/>
</dbReference>
<dbReference type="PROSITE" id="PS00379">
    <property type="entry name" value="CDP_ALCOHOL_P_TRANSF"/>
    <property type="match status" value="1"/>
</dbReference>
<dbReference type="InterPro" id="IPR004570">
    <property type="entry name" value="Phosphatidylglycerol_P_synth"/>
</dbReference>
<dbReference type="PANTHER" id="PTHR14269:SF62">
    <property type="entry name" value="CDP-DIACYLGLYCEROL--GLYCEROL-3-PHOSPHATE 3-PHOSPHATIDYLTRANSFERASE 1, CHLOROPLASTIC"/>
    <property type="match status" value="1"/>
</dbReference>
<evidence type="ECO:0000256" key="7">
    <source>
        <dbReference type="ARBA" id="ARBA00023098"/>
    </source>
</evidence>
<feature type="transmembrane region" description="Helical" evidence="12">
    <location>
        <begin position="20"/>
        <end position="42"/>
    </location>
</feature>
<dbReference type="Gene3D" id="1.20.120.1760">
    <property type="match status" value="1"/>
</dbReference>
<dbReference type="AlphaFoldDB" id="A0A1H6U2G4"/>
<dbReference type="GO" id="GO:0008444">
    <property type="term" value="F:CDP-diacylglycerol-glycerol-3-phosphate 3-phosphatidyltransferase activity"/>
    <property type="evidence" value="ECO:0007669"/>
    <property type="project" value="InterPro"/>
</dbReference>
<keyword evidence="4 11" id="KW-0808">Transferase</keyword>
<feature type="transmembrane region" description="Helical" evidence="12">
    <location>
        <begin position="48"/>
        <end position="68"/>
    </location>
</feature>
<dbReference type="InterPro" id="IPR050324">
    <property type="entry name" value="CDP-alcohol_PTase-I"/>
</dbReference>
<keyword evidence="10" id="KW-1208">Phospholipid metabolism</keyword>
<evidence type="ECO:0000256" key="12">
    <source>
        <dbReference type="SAM" id="Phobius"/>
    </source>
</evidence>
<feature type="transmembrane region" description="Helical" evidence="12">
    <location>
        <begin position="137"/>
        <end position="157"/>
    </location>
</feature>
<proteinExistence type="inferred from homology"/>
<dbReference type="PIRSF" id="PIRSF000847">
    <property type="entry name" value="Phos_ph_gly_syn"/>
    <property type="match status" value="1"/>
</dbReference>
<evidence type="ECO:0000256" key="6">
    <source>
        <dbReference type="ARBA" id="ARBA00022989"/>
    </source>
</evidence>
<sequence>MEAIEHPQSGHVHPVPATAVWTIPNAISAVRLVLIVVFGTLLAAERDAWAIVALAAAGITDFLDGFLARRWGQVTRLGRLLDPAADRLLTAAVVLGLAFRDVIPWWLVAVLLARDVMVGVGLLIAHHHHVESPQVTFVGKVATAMLYLFLPLAYLAVVAFPSWGIVSAIAVAGASAASVLYWYSGIGYIRDLRARTPRRDAPQDVRPDDVTGLG</sequence>
<keyword evidence="7" id="KW-0443">Lipid metabolism</keyword>
<keyword evidence="9" id="KW-0594">Phospholipid biosynthesis</keyword>
<dbReference type="InterPro" id="IPR043130">
    <property type="entry name" value="CDP-OH_PTrfase_TM_dom"/>
</dbReference>
<comment type="similarity">
    <text evidence="2 11">Belongs to the CDP-alcohol phosphatidyltransferase class-I family.</text>
</comment>
<evidence type="ECO:0000256" key="4">
    <source>
        <dbReference type="ARBA" id="ARBA00022679"/>
    </source>
</evidence>
<evidence type="ECO:0000256" key="5">
    <source>
        <dbReference type="ARBA" id="ARBA00022692"/>
    </source>
</evidence>
<keyword evidence="5 12" id="KW-0812">Transmembrane</keyword>
<dbReference type="Pfam" id="PF01066">
    <property type="entry name" value="CDP-OH_P_transf"/>
    <property type="match status" value="1"/>
</dbReference>
<name>A0A1H6U2G4_9MICO</name>
<keyword evidence="14" id="KW-1185">Reference proteome</keyword>
<evidence type="ECO:0000256" key="8">
    <source>
        <dbReference type="ARBA" id="ARBA00023136"/>
    </source>
</evidence>
<keyword evidence="6 12" id="KW-1133">Transmembrane helix</keyword>
<keyword evidence="8 12" id="KW-0472">Membrane</keyword>
<evidence type="ECO:0000313" key="13">
    <source>
        <dbReference type="EMBL" id="SEI84684.1"/>
    </source>
</evidence>
<protein>
    <submittedName>
        <fullName evidence="13">CDP-diacylglycerol-phosphatidylglycerol phosphatidyltransferase</fullName>
    </submittedName>
</protein>
<evidence type="ECO:0000256" key="9">
    <source>
        <dbReference type="ARBA" id="ARBA00023209"/>
    </source>
</evidence>
<evidence type="ECO:0000256" key="1">
    <source>
        <dbReference type="ARBA" id="ARBA00004141"/>
    </source>
</evidence>
<organism evidence="13 14">
    <name type="scientific">Demequina mangrovi</name>
    <dbReference type="NCBI Taxonomy" id="1043493"/>
    <lineage>
        <taxon>Bacteria</taxon>
        <taxon>Bacillati</taxon>
        <taxon>Actinomycetota</taxon>
        <taxon>Actinomycetes</taxon>
        <taxon>Micrococcales</taxon>
        <taxon>Demequinaceae</taxon>
        <taxon>Demequina</taxon>
    </lineage>
</organism>
<reference evidence="14" key="1">
    <citation type="submission" date="2016-10" db="EMBL/GenBank/DDBJ databases">
        <authorList>
            <person name="Varghese N."/>
        </authorList>
    </citation>
    <scope>NUCLEOTIDE SEQUENCE [LARGE SCALE GENOMIC DNA]</scope>
    <source>
        <strain evidence="14">DSM 24868</strain>
    </source>
</reference>
<evidence type="ECO:0000256" key="11">
    <source>
        <dbReference type="RuleBase" id="RU003750"/>
    </source>
</evidence>
<dbReference type="RefSeq" id="WP_052405477.1">
    <property type="nucleotide sequence ID" value="NZ_BBLU01000001.1"/>
</dbReference>
<dbReference type="PANTHER" id="PTHR14269">
    <property type="entry name" value="CDP-DIACYLGLYCEROL--GLYCEROL-3-PHOSPHATE 3-PHOSPHATIDYLTRANSFERASE-RELATED"/>
    <property type="match status" value="1"/>
</dbReference>
<dbReference type="GO" id="GO:0046474">
    <property type="term" value="P:glycerophospholipid biosynthetic process"/>
    <property type="evidence" value="ECO:0007669"/>
    <property type="project" value="TreeGrafter"/>
</dbReference>
<dbReference type="GO" id="GO:0016020">
    <property type="term" value="C:membrane"/>
    <property type="evidence" value="ECO:0007669"/>
    <property type="project" value="UniProtKB-SubCell"/>
</dbReference>